<dbReference type="EMBL" id="CP028136">
    <property type="protein sequence ID" value="AVR46772.1"/>
    <property type="molecule type" value="Genomic_DNA"/>
</dbReference>
<organism evidence="1 2">
    <name type="scientific">Christiangramia fulva</name>
    <dbReference type="NCBI Taxonomy" id="2126553"/>
    <lineage>
        <taxon>Bacteria</taxon>
        <taxon>Pseudomonadati</taxon>
        <taxon>Bacteroidota</taxon>
        <taxon>Flavobacteriia</taxon>
        <taxon>Flavobacteriales</taxon>
        <taxon>Flavobacteriaceae</taxon>
        <taxon>Christiangramia</taxon>
    </lineage>
</organism>
<dbReference type="Proteomes" id="UP000241507">
    <property type="component" value="Chromosome"/>
</dbReference>
<evidence type="ECO:0000313" key="2">
    <source>
        <dbReference type="Proteomes" id="UP000241507"/>
    </source>
</evidence>
<evidence type="ECO:0000313" key="1">
    <source>
        <dbReference type="EMBL" id="AVR46772.1"/>
    </source>
</evidence>
<keyword evidence="2" id="KW-1185">Reference proteome</keyword>
<accession>A0A2R3Z973</accession>
<name>A0A2R3Z973_9FLAO</name>
<protein>
    <submittedName>
        <fullName evidence="1">Uncharacterized protein</fullName>
    </submittedName>
</protein>
<reference evidence="2" key="1">
    <citation type="submission" date="2018-03" db="EMBL/GenBank/DDBJ databases">
        <title>Gramella fulva sp. nov., isolated from a dry surface of tidal flat.</title>
        <authorList>
            <person name="Hwang S.H."/>
            <person name="Hwang W.M."/>
            <person name="Kang K."/>
            <person name="Ahn T.-Y."/>
        </authorList>
    </citation>
    <scope>NUCLEOTIDE SEQUENCE [LARGE SCALE GENOMIC DNA]</scope>
    <source>
        <strain evidence="2">SH35</strain>
    </source>
</reference>
<proteinExistence type="predicted"/>
<gene>
    <name evidence="1" type="ORF">C7S20_16720</name>
</gene>
<sequence length="250" mass="29324">MTEVGFAKKTHEYTKIKDFNLKDQNDKKYFQHGLSVIFTKASNMVGIKDPISPNNKQDILELILSRFGGLSLEEIDYAFKIDRYGTHGEPTPHFQLFNAQYVSTILIKYKVWLRNIRGNNNLPISKPIEKKSMSEVEKALLVLNGIIECFEEFKISGKIPYGKAYVYDVLYKRGLLPIHTKRYREKIKRKAIKRRYKSKEKKHVDRKELKSILHKIQIGQNNQKIQCKEIVLETFFKKLNSLNKTIEEVL</sequence>
<dbReference type="AlphaFoldDB" id="A0A2R3Z973"/>
<dbReference type="KEGG" id="grs:C7S20_16720"/>